<protein>
    <submittedName>
        <fullName evidence="8">Nonstructural protein</fullName>
    </submittedName>
</protein>
<proteinExistence type="predicted"/>
<dbReference type="PROSITE" id="PS51206">
    <property type="entry name" value="SF3_HELICASE_1"/>
    <property type="match status" value="1"/>
</dbReference>
<sequence length="535" mass="61026">MQMNNDDHFWEYFDSTLGDASGRVGESSGSMVEDYGYDTTGPTMQECDVTANRALEQELQTMVDRFVTRLEKEDWQDSGYYVSDVFACESIGRAQGLAKRMAERAGNFRRGLILISIHSDQDGGAHIHTIHSCAYANRACRCYFKAFPEAQEDARRLLRKPPPIETFKRSDWENITKYFCTKGRRATFAKINGAIQRLPLEITNLSDIILSGQVEGGSHSGLENCHDPLDNYDERKRGIEPKGDGGTRSRKRRRVGNAGGDGGIRGDTGVILDLIKRYAVCPLSEIVYTCEYLENPIAVKRLDDRDVKNAIDCHAAIINTWNREDYVKFYEDPNTVKIWSARSIDMVELHYLTDNESRDIINKLLDYQCGLAKKQFVTDLINVTDMNIPKCNCFLIVSPPSAGKNFLCDAIKDYYLNVGQMQNPNKYNTFAYQDCHNRRLLIWNEPNYEPRETENLKMLFGGDNLSANVKCKPQANVKRTPVICMSNVVPRFANHEAFADRVITYYWNAAPFLKEVIKKPRPDSVMNLLYEIYNS</sequence>
<evidence type="ECO:0000256" key="2">
    <source>
        <dbReference type="ARBA" id="ARBA00022562"/>
    </source>
</evidence>
<dbReference type="SUPFAM" id="SSF52540">
    <property type="entry name" value="P-loop containing nucleoside triphosphate hydrolases"/>
    <property type="match status" value="1"/>
</dbReference>
<evidence type="ECO:0000256" key="1">
    <source>
        <dbReference type="ARBA" id="ARBA00004147"/>
    </source>
</evidence>
<dbReference type="GO" id="GO:0019079">
    <property type="term" value="P:viral genome replication"/>
    <property type="evidence" value="ECO:0007669"/>
    <property type="project" value="InterPro"/>
</dbReference>
<dbReference type="EMBL" id="MN851295">
    <property type="protein sequence ID" value="QOL70867.1"/>
    <property type="molecule type" value="Genomic_DNA"/>
</dbReference>
<evidence type="ECO:0000313" key="8">
    <source>
        <dbReference type="EMBL" id="QOL70867.1"/>
    </source>
</evidence>
<evidence type="ECO:0000256" key="3">
    <source>
        <dbReference type="ARBA" id="ARBA00022705"/>
    </source>
</evidence>
<feature type="domain" description="SF3 helicase" evidence="7">
    <location>
        <begin position="356"/>
        <end position="520"/>
    </location>
</feature>
<keyword evidence="2" id="KW-1048">Host nucleus</keyword>
<keyword evidence="3" id="KW-0235">DNA replication</keyword>
<dbReference type="GO" id="GO:0042025">
    <property type="term" value="C:host cell nucleus"/>
    <property type="evidence" value="ECO:0007669"/>
    <property type="project" value="UniProtKB-SubCell"/>
</dbReference>
<evidence type="ECO:0000259" key="7">
    <source>
        <dbReference type="PROSITE" id="PS51206"/>
    </source>
</evidence>
<evidence type="ECO:0000256" key="6">
    <source>
        <dbReference type="SAM" id="MobiDB-lite"/>
    </source>
</evidence>
<name>A0A7L9VTV7_9VIRU</name>
<reference evidence="8" key="1">
    <citation type="submission" date="2019-12" db="EMBL/GenBank/DDBJ databases">
        <title>The European Bat Virome: Comparison of Virus Discovery Methods.</title>
        <authorList>
            <person name="Kohl C."/>
            <person name="Brinkmann A."/>
            <person name="Radonic A."/>
            <person name="Dabrowski P.W."/>
            <person name="Nitsche A."/>
            <person name="Muhldorfer K."/>
            <person name="Wibbelt G."/>
            <person name="Kurth A."/>
        </authorList>
    </citation>
    <scope>NUCLEOTIDE SEQUENCE</scope>
    <source>
        <strain evidence="8">EuB-PV1</strain>
    </source>
</reference>
<dbReference type="InterPro" id="IPR014015">
    <property type="entry name" value="Helicase_SF3_DNA-vir"/>
</dbReference>
<accession>A0A7L9VTV7</accession>
<dbReference type="Pfam" id="PF01057">
    <property type="entry name" value="Parvo_NS1"/>
    <property type="match status" value="1"/>
</dbReference>
<dbReference type="GO" id="GO:0006260">
    <property type="term" value="P:DNA replication"/>
    <property type="evidence" value="ECO:0007669"/>
    <property type="project" value="UniProtKB-KW"/>
</dbReference>
<keyword evidence="4" id="KW-0547">Nucleotide-binding</keyword>
<comment type="subcellular location">
    <subcellularLocation>
        <location evidence="1">Host nucleus</location>
    </subcellularLocation>
</comment>
<feature type="compositionally biased region" description="Basic and acidic residues" evidence="6">
    <location>
        <begin position="224"/>
        <end position="247"/>
    </location>
</feature>
<dbReference type="InterPro" id="IPR001257">
    <property type="entry name" value="Parvovirus_NS1_helicase"/>
</dbReference>
<organism evidence="8">
    <name type="scientific">Blatella germanica densoviruses-like virus 1</name>
    <dbReference type="NCBI Taxonomy" id="2776787"/>
    <lineage>
        <taxon>Viruses</taxon>
        <taxon>Monodnaviria</taxon>
        <taxon>Shotokuvirae</taxon>
        <taxon>Cossaviricota</taxon>
        <taxon>Quintoviricetes</taxon>
        <taxon>Piccovirales</taxon>
        <taxon>Parvoviridae</taxon>
        <taxon>Densovirinae</taxon>
    </lineage>
</organism>
<dbReference type="InterPro" id="IPR027417">
    <property type="entry name" value="P-loop_NTPase"/>
</dbReference>
<dbReference type="Gene3D" id="3.40.50.300">
    <property type="entry name" value="P-loop containing nucleotide triphosphate hydrolases"/>
    <property type="match status" value="1"/>
</dbReference>
<evidence type="ECO:0000256" key="5">
    <source>
        <dbReference type="ARBA" id="ARBA00022840"/>
    </source>
</evidence>
<keyword evidence="5" id="KW-0067">ATP-binding</keyword>
<dbReference type="GO" id="GO:0005524">
    <property type="term" value="F:ATP binding"/>
    <property type="evidence" value="ECO:0007669"/>
    <property type="project" value="UniProtKB-KW"/>
</dbReference>
<feature type="region of interest" description="Disordered" evidence="6">
    <location>
        <begin position="217"/>
        <end position="260"/>
    </location>
</feature>
<evidence type="ECO:0000256" key="4">
    <source>
        <dbReference type="ARBA" id="ARBA00022741"/>
    </source>
</evidence>